<dbReference type="Proteomes" id="UP001429580">
    <property type="component" value="Unassembled WGS sequence"/>
</dbReference>
<reference evidence="3 4" key="1">
    <citation type="submission" date="2020-03" db="EMBL/GenBank/DDBJ databases">
        <title>Genomic Encyclopedia of Type Strains, Phase IV (KMG-IV): sequencing the most valuable type-strain genomes for metagenomic binning, comparative biology and taxonomic classification.</title>
        <authorList>
            <person name="Goeker M."/>
        </authorList>
    </citation>
    <scope>NUCLEOTIDE SEQUENCE [LARGE SCALE GENOMIC DNA]</scope>
    <source>
        <strain evidence="3 4">DSM 103870</strain>
    </source>
</reference>
<name>A0ABX0UW32_9HYPH</name>
<proteinExistence type="predicted"/>
<dbReference type="PANTHER" id="PTHR11820:SF90">
    <property type="entry name" value="FLUTATHIONE S-TRANSFERASE"/>
    <property type="match status" value="1"/>
</dbReference>
<feature type="domain" description="Fumarylacetoacetase-like C-terminal" evidence="2">
    <location>
        <begin position="28"/>
        <end position="228"/>
    </location>
</feature>
<dbReference type="RefSeq" id="WP_166948214.1">
    <property type="nucleotide sequence ID" value="NZ_JAASQI010000001.1"/>
</dbReference>
<dbReference type="GO" id="GO:0034545">
    <property type="term" value="F:fumarylpyruvate hydrolase activity"/>
    <property type="evidence" value="ECO:0007669"/>
    <property type="project" value="UniProtKB-EC"/>
</dbReference>
<dbReference type="Pfam" id="PF01557">
    <property type="entry name" value="FAA_hydrolase"/>
    <property type="match status" value="1"/>
</dbReference>
<protein>
    <submittedName>
        <fullName evidence="3">Fumarylpyruvate hydrolase</fullName>
        <ecNumber evidence="3">3.7.1.20</ecNumber>
    </submittedName>
</protein>
<dbReference type="InterPro" id="IPR011234">
    <property type="entry name" value="Fumarylacetoacetase-like_C"/>
</dbReference>
<evidence type="ECO:0000259" key="2">
    <source>
        <dbReference type="Pfam" id="PF01557"/>
    </source>
</evidence>
<evidence type="ECO:0000313" key="3">
    <source>
        <dbReference type="EMBL" id="NIJ56608.1"/>
    </source>
</evidence>
<sequence length="232" mass="24843">MQELVFPPPVAPTLPVRGLSARLPVRRIFCAGRNYAAHALELGAEAGRSAPFFFTKSPSALAQSGETIPYPPGTRNYQYELELVLCLGSHAFRVSESEAVAAVYGYACGLDMTRRDLQRALRAAGQPWDLGKDVEASAVVAEITPAADFGVPDGQRIWLSVDDELRQDAHLSDMLCSPMALIAELSKFYHLAPGDLIFTGTPAGVAPLAPGARIRGQIEGLTPVEVTIGEPE</sequence>
<dbReference type="EMBL" id="JAASQI010000001">
    <property type="protein sequence ID" value="NIJ56608.1"/>
    <property type="molecule type" value="Genomic_DNA"/>
</dbReference>
<keyword evidence="3" id="KW-0378">Hydrolase</keyword>
<keyword evidence="4" id="KW-1185">Reference proteome</keyword>
<evidence type="ECO:0000313" key="4">
    <source>
        <dbReference type="Proteomes" id="UP001429580"/>
    </source>
</evidence>
<keyword evidence="1" id="KW-0479">Metal-binding</keyword>
<dbReference type="InterPro" id="IPR036663">
    <property type="entry name" value="Fumarylacetoacetase_C_sf"/>
</dbReference>
<dbReference type="Gene3D" id="3.90.850.10">
    <property type="entry name" value="Fumarylacetoacetase-like, C-terminal domain"/>
    <property type="match status" value="1"/>
</dbReference>
<dbReference type="PANTHER" id="PTHR11820">
    <property type="entry name" value="ACYLPYRUVASE"/>
    <property type="match status" value="1"/>
</dbReference>
<evidence type="ECO:0000256" key="1">
    <source>
        <dbReference type="ARBA" id="ARBA00022723"/>
    </source>
</evidence>
<dbReference type="EC" id="3.7.1.20" evidence="3"/>
<accession>A0ABX0UW32</accession>
<comment type="caution">
    <text evidence="3">The sequence shown here is derived from an EMBL/GenBank/DDBJ whole genome shotgun (WGS) entry which is preliminary data.</text>
</comment>
<gene>
    <name evidence="3" type="ORF">FHS82_000421</name>
</gene>
<dbReference type="SUPFAM" id="SSF56529">
    <property type="entry name" value="FAH"/>
    <property type="match status" value="1"/>
</dbReference>
<organism evidence="3 4">
    <name type="scientific">Pseudochelatococcus lubricantis</name>
    <dbReference type="NCBI Taxonomy" id="1538102"/>
    <lineage>
        <taxon>Bacteria</taxon>
        <taxon>Pseudomonadati</taxon>
        <taxon>Pseudomonadota</taxon>
        <taxon>Alphaproteobacteria</taxon>
        <taxon>Hyphomicrobiales</taxon>
        <taxon>Chelatococcaceae</taxon>
        <taxon>Pseudochelatococcus</taxon>
    </lineage>
</organism>